<evidence type="ECO:0000313" key="2">
    <source>
        <dbReference type="Proteomes" id="UP000709295"/>
    </source>
</evidence>
<dbReference type="AlphaFoldDB" id="A0A8J5J652"/>
<dbReference type="EMBL" id="JAENGY010000601">
    <property type="protein sequence ID" value="KAG6959687.1"/>
    <property type="molecule type" value="Genomic_DNA"/>
</dbReference>
<sequence length="90" mass="9336">MTRGDKQAASDIAFSFGFLGDSPTERAPAAGGARPFQAGLVSLQNPNIGSPCLPCTTPALSNATSLNCRFASFAVCRNVLQVATCSARWV</sequence>
<protein>
    <submittedName>
        <fullName evidence="1">Uncharacterized protein</fullName>
    </submittedName>
</protein>
<dbReference type="Proteomes" id="UP000709295">
    <property type="component" value="Unassembled WGS sequence"/>
</dbReference>
<comment type="caution">
    <text evidence="1">The sequence shown here is derived from an EMBL/GenBank/DDBJ whole genome shotgun (WGS) entry which is preliminary data.</text>
</comment>
<accession>A0A8J5J652</accession>
<evidence type="ECO:0000313" key="1">
    <source>
        <dbReference type="EMBL" id="KAG6959687.1"/>
    </source>
</evidence>
<gene>
    <name evidence="1" type="ORF">JG688_00009965</name>
</gene>
<keyword evidence="2" id="KW-1185">Reference proteome</keyword>
<reference evidence="1" key="1">
    <citation type="submission" date="2021-01" db="EMBL/GenBank/DDBJ databases">
        <title>Phytophthora aleatoria, a newly-described species from Pinus radiata is distinct from Phytophthora cactorum isolates based on comparative genomics.</title>
        <authorList>
            <person name="Mcdougal R."/>
            <person name="Panda P."/>
            <person name="Williams N."/>
            <person name="Studholme D.J."/>
        </authorList>
    </citation>
    <scope>NUCLEOTIDE SEQUENCE</scope>
    <source>
        <strain evidence="1">NZFS 4037</strain>
    </source>
</reference>
<name>A0A8J5J652_9STRA</name>
<proteinExistence type="predicted"/>
<organism evidence="1 2">
    <name type="scientific">Phytophthora aleatoria</name>
    <dbReference type="NCBI Taxonomy" id="2496075"/>
    <lineage>
        <taxon>Eukaryota</taxon>
        <taxon>Sar</taxon>
        <taxon>Stramenopiles</taxon>
        <taxon>Oomycota</taxon>
        <taxon>Peronosporomycetes</taxon>
        <taxon>Peronosporales</taxon>
        <taxon>Peronosporaceae</taxon>
        <taxon>Phytophthora</taxon>
    </lineage>
</organism>